<dbReference type="InterPro" id="IPR018306">
    <property type="entry name" value="Phage_T5_Orf172_DNA-bd"/>
</dbReference>
<name>A0ABT7ZZH1_9FLAO</name>
<evidence type="ECO:0000259" key="1">
    <source>
        <dbReference type="SMART" id="SM00974"/>
    </source>
</evidence>
<dbReference type="RefSeq" id="WP_290207991.1">
    <property type="nucleotide sequence ID" value="NZ_JASDDK010000023.1"/>
</dbReference>
<accession>A0ABT7ZZH1</accession>
<dbReference type="Proteomes" id="UP001231197">
    <property type="component" value="Unassembled WGS sequence"/>
</dbReference>
<dbReference type="Pfam" id="PF10544">
    <property type="entry name" value="T5orf172"/>
    <property type="match status" value="1"/>
</dbReference>
<dbReference type="EMBL" id="JASDDK010000023">
    <property type="protein sequence ID" value="MDN3494291.1"/>
    <property type="molecule type" value="Genomic_DNA"/>
</dbReference>
<evidence type="ECO:0000313" key="2">
    <source>
        <dbReference type="EMBL" id="MDN3494291.1"/>
    </source>
</evidence>
<sequence length="287" mass="34390">MKRGFIYILSNNSLKADLLKIGKTTKKSTDRSKQLSASTSIPENFKVEDEFEFADLNWAEKEIHNSLSEYRYNKKREFFTCEFDIAKQVIIETQIIDKQRQIDKLKKDINGFENILNSSEFIKHKWISFFKKLNWEFQEIKKITGKVSPDFILKTKEWNNYIDEKTNEEQIEILERPTDIYLMPNLPESSEKMESLEKLELIISVTDKNHRLIILSDKPIENLSSTLFGWRYNFVHKHWSEIQFVEKNEKYGLLDEERTWFCMINGVFLERENLFPDDEKMIKIWNS</sequence>
<evidence type="ECO:0000313" key="3">
    <source>
        <dbReference type="Proteomes" id="UP001231197"/>
    </source>
</evidence>
<dbReference type="SMART" id="SM00974">
    <property type="entry name" value="T5orf172"/>
    <property type="match status" value="1"/>
</dbReference>
<organism evidence="2 3">
    <name type="scientific">Winogradskyella bathintestinalis</name>
    <dbReference type="NCBI Taxonomy" id="3035208"/>
    <lineage>
        <taxon>Bacteria</taxon>
        <taxon>Pseudomonadati</taxon>
        <taxon>Bacteroidota</taxon>
        <taxon>Flavobacteriia</taxon>
        <taxon>Flavobacteriales</taxon>
        <taxon>Flavobacteriaceae</taxon>
        <taxon>Winogradskyella</taxon>
    </lineage>
</organism>
<keyword evidence="3" id="KW-1185">Reference proteome</keyword>
<proteinExistence type="predicted"/>
<gene>
    <name evidence="2" type="ORF">QMA06_16360</name>
</gene>
<protein>
    <submittedName>
        <fullName evidence="2">GIY-YIG nuclease family protein</fullName>
    </submittedName>
</protein>
<reference evidence="2 3" key="1">
    <citation type="journal article" date="2023" name="Int. J. Syst. Evol. Microbiol.">
        <title>Winogradskyella bathintestinalis sp. nov., isolated from the intestine of the deep-sea loosejaw dragonfish, Malacosteus niger.</title>
        <authorList>
            <person name="Uniacke-Lowe S."/>
            <person name="Johnson C.N."/>
            <person name="Stanton C."/>
            <person name="Hill C."/>
            <person name="Ross P."/>
        </authorList>
    </citation>
    <scope>NUCLEOTIDE SEQUENCE [LARGE SCALE GENOMIC DNA]</scope>
    <source>
        <strain evidence="2 3">APC 3343</strain>
    </source>
</reference>
<feature type="domain" description="Bacteriophage T5 Orf172 DNA-binding" evidence="1">
    <location>
        <begin position="13"/>
        <end position="93"/>
    </location>
</feature>
<comment type="caution">
    <text evidence="2">The sequence shown here is derived from an EMBL/GenBank/DDBJ whole genome shotgun (WGS) entry which is preliminary data.</text>
</comment>